<organism evidence="1 2">
    <name type="scientific">Modicella reniformis</name>
    <dbReference type="NCBI Taxonomy" id="1440133"/>
    <lineage>
        <taxon>Eukaryota</taxon>
        <taxon>Fungi</taxon>
        <taxon>Fungi incertae sedis</taxon>
        <taxon>Mucoromycota</taxon>
        <taxon>Mortierellomycotina</taxon>
        <taxon>Mortierellomycetes</taxon>
        <taxon>Mortierellales</taxon>
        <taxon>Mortierellaceae</taxon>
        <taxon>Modicella</taxon>
    </lineage>
</organism>
<dbReference type="AlphaFoldDB" id="A0A9P6STG3"/>
<dbReference type="OrthoDB" id="2277177at2759"/>
<keyword evidence="2" id="KW-1185">Reference proteome</keyword>
<protein>
    <submittedName>
        <fullName evidence="1">Uncharacterized protein</fullName>
    </submittedName>
</protein>
<evidence type="ECO:0000313" key="2">
    <source>
        <dbReference type="Proteomes" id="UP000749646"/>
    </source>
</evidence>
<dbReference type="EMBL" id="JAAAHW010000597">
    <property type="protein sequence ID" value="KAG0000754.1"/>
    <property type="molecule type" value="Genomic_DNA"/>
</dbReference>
<dbReference type="Proteomes" id="UP000749646">
    <property type="component" value="Unassembled WGS sequence"/>
</dbReference>
<proteinExistence type="predicted"/>
<reference evidence="1" key="1">
    <citation type="journal article" date="2020" name="Fungal Divers.">
        <title>Resolving the Mortierellaceae phylogeny through synthesis of multi-gene phylogenetics and phylogenomics.</title>
        <authorList>
            <person name="Vandepol N."/>
            <person name="Liber J."/>
            <person name="Desiro A."/>
            <person name="Na H."/>
            <person name="Kennedy M."/>
            <person name="Barry K."/>
            <person name="Grigoriev I.V."/>
            <person name="Miller A.N."/>
            <person name="O'Donnell K."/>
            <person name="Stajich J.E."/>
            <person name="Bonito G."/>
        </authorList>
    </citation>
    <scope>NUCLEOTIDE SEQUENCE</scope>
    <source>
        <strain evidence="1">MES-2147</strain>
    </source>
</reference>
<sequence>METIAPLLQVVYNGTFMRLTIKTHGMFIIDEIGAFEVPIKVAVIPALGVTLPTLLAARDDIQRIWDGDMNALKRSLGMGTSAMQRSGSCPCRSRKDLAIVLSKEEINVVGENMEFLP</sequence>
<name>A0A9P6STG3_9FUNG</name>
<gene>
    <name evidence="1" type="ORF">BGZ65_004086</name>
</gene>
<accession>A0A9P6STG3</accession>
<comment type="caution">
    <text evidence="1">The sequence shown here is derived from an EMBL/GenBank/DDBJ whole genome shotgun (WGS) entry which is preliminary data.</text>
</comment>
<evidence type="ECO:0000313" key="1">
    <source>
        <dbReference type="EMBL" id="KAG0000754.1"/>
    </source>
</evidence>